<keyword evidence="2" id="KW-0808">Transferase</keyword>
<dbReference type="InterPro" id="IPR000477">
    <property type="entry name" value="RT_dom"/>
</dbReference>
<dbReference type="Gene3D" id="2.40.70.10">
    <property type="entry name" value="Acid Proteases"/>
    <property type="match status" value="1"/>
</dbReference>
<evidence type="ECO:0000256" key="1">
    <source>
        <dbReference type="ARBA" id="ARBA00012493"/>
    </source>
</evidence>
<dbReference type="EMBL" id="LR729699">
    <property type="protein sequence ID" value="VWP01829.1"/>
    <property type="molecule type" value="Genomic_DNA"/>
</dbReference>
<dbReference type="EC" id="2.7.7.49" evidence="1"/>
<feature type="region of interest" description="Disordered" evidence="8">
    <location>
        <begin position="103"/>
        <end position="153"/>
    </location>
</feature>
<dbReference type="GO" id="GO:0016787">
    <property type="term" value="F:hydrolase activity"/>
    <property type="evidence" value="ECO:0007669"/>
    <property type="project" value="UniProtKB-KW"/>
</dbReference>
<dbReference type="InterPro" id="IPR043128">
    <property type="entry name" value="Rev_trsase/Diguanyl_cyclase"/>
</dbReference>
<dbReference type="Pfam" id="PF08284">
    <property type="entry name" value="RVP_2"/>
    <property type="match status" value="1"/>
</dbReference>
<dbReference type="InterPro" id="IPR050951">
    <property type="entry name" value="Retrovirus_Pol_polyprotein"/>
</dbReference>
<dbReference type="Gene3D" id="3.10.10.10">
    <property type="entry name" value="HIV Type 1 Reverse Transcriptase, subunit A, domain 1"/>
    <property type="match status" value="1"/>
</dbReference>
<feature type="domain" description="Reverse transcriptase" evidence="9">
    <location>
        <begin position="641"/>
        <end position="827"/>
    </location>
</feature>
<keyword evidence="3" id="KW-0548">Nucleotidyltransferase</keyword>
<dbReference type="InterPro" id="IPR041373">
    <property type="entry name" value="RT_RNaseH"/>
</dbReference>
<dbReference type="Pfam" id="PF17917">
    <property type="entry name" value="RT_RNaseH"/>
    <property type="match status" value="1"/>
</dbReference>
<dbReference type="SUPFAM" id="SSF50630">
    <property type="entry name" value="Acid proteases"/>
    <property type="match status" value="1"/>
</dbReference>
<feature type="compositionally biased region" description="Low complexity" evidence="8">
    <location>
        <begin position="103"/>
        <end position="112"/>
    </location>
</feature>
<keyword evidence="5" id="KW-0255">Endonuclease</keyword>
<sequence>MARNCPQNSQVRSNNPGQAPGVATYNIEVAPDDAETLRNLAESTSVTTELHLNSVEFNYRALPPLQPAWELVEPRFHADPLTGFVSVGDPSEDDFEDMFEGMPSLQSVSDSSSEPEEPDKQAEETWLVVSGPRPSPRPRTDSTSESSAGACPIPVENDSIRVQEFDWDELDLPHTRAEGAEAYALGNVFELRAAEVLNRYRPYWDGASIEEEREFFLVHQMLALTYAVENTVSELEFFVTAAQLSNPNLDLPNAFQQMLRVICMPGDPDVLEGASEPLGDVMALVLERCLNEMIPWPKTHLRGESTMRFQCFQLRDVVEVQDHYLAVNVHIDCEKLRNPHLDFRDWYAHAALRAHHDRLLEMSSPSGEATDDFGSDLDSLFEEITYGQSLNEQWYAQTKPYLELNTTQRSGKSKQEPDDLILQRNAAAPRDLRRVIPEPIVVIVMINRHPARALLDTGSLSDFMSAKLAHQLGIETFELAKPMPLHLAVQGSHAKINYGCTAQLEYQDISSKCYFNIINLLNYNLILGTPFFFQHRVLAGFNPVKVVVGSSKPLPVEGKQACVLESRTAEVFADRLEAAQQELREYAAPICMDASDSPLPPLRTINHTIPLKDESKTYSWRPSKCPDALHPLWIEKCNAYLKSGCWQMSTTCNTSPMLLLTKPGTGVKGIPHRLRVVCDLRERNTNTHKVTSQLPDMDAILRRVSRKLYWTLIDGKDTYKQIRVEPSHVLRTAMMTPDGNMVSLVLQQGDCNAVATYQTLMNHIFAPYLGVFMDVYLDDIAVYSDTLEQHLEHVRLVIDILRKETLYLSASKLHFLCHEMKILGRIVDDHGIRMDPEKVDNVLSWKIPTNRELLWGFLGSVGYLADDIVTVRIPMGILSSLTGSESSFKWEFTHQRAFDEIKKLLHAHREHHRVPLDYSKDAPCIWLVTDGSHGGIAGVVTQGDDFRHGQVAAFFSAKLSSAQMNYPVHEIEMLAGIELMRRHRDILLGCSFTWVTDHKGLIHLLKQKNLSGHQARWLEHISEFDFTIEYVPGVENVLADALLRIYAHDQPGTVRAPSEYTQFDEEGNFSTVLQSFSISAPVSVDPESLMELERLDLPAVPTATAGGCVLRPRPPRPVAAPQMVATGHPGRQGKAPAVSSSQGGRKEDLEGASHLVSPPYKGREALTRSPTLAPPQKAP</sequence>
<dbReference type="CDD" id="cd09274">
    <property type="entry name" value="RNase_HI_RT_Ty3"/>
    <property type="match status" value="1"/>
</dbReference>
<keyword evidence="4" id="KW-0540">Nuclease</keyword>
<protein>
    <recommendedName>
        <fullName evidence="1">RNA-directed DNA polymerase</fullName>
        <ecNumber evidence="1">2.7.7.49</ecNumber>
    </recommendedName>
</protein>
<reference evidence="10" key="1">
    <citation type="submission" date="2019-10" db="EMBL/GenBank/DDBJ databases">
        <authorList>
            <person name="Nor Muhammad N."/>
        </authorList>
    </citation>
    <scope>NUCLEOTIDE SEQUENCE</scope>
</reference>
<gene>
    <name evidence="10" type="primary">I1RS41</name>
</gene>
<evidence type="ECO:0000256" key="6">
    <source>
        <dbReference type="ARBA" id="ARBA00022801"/>
    </source>
</evidence>
<evidence type="ECO:0000313" key="10">
    <source>
        <dbReference type="EMBL" id="VWP01829.1"/>
    </source>
</evidence>
<dbReference type="GO" id="GO:0003964">
    <property type="term" value="F:RNA-directed DNA polymerase activity"/>
    <property type="evidence" value="ECO:0007669"/>
    <property type="project" value="UniProtKB-KW"/>
</dbReference>
<feature type="region of interest" description="Disordered" evidence="8">
    <location>
        <begin position="1106"/>
        <end position="1179"/>
    </location>
</feature>
<evidence type="ECO:0000256" key="5">
    <source>
        <dbReference type="ARBA" id="ARBA00022759"/>
    </source>
</evidence>
<dbReference type="InterPro" id="IPR021109">
    <property type="entry name" value="Peptidase_aspartic_dom_sf"/>
</dbReference>
<proteinExistence type="predicted"/>
<dbReference type="PROSITE" id="PS50878">
    <property type="entry name" value="RT_POL"/>
    <property type="match status" value="1"/>
</dbReference>
<dbReference type="PANTHER" id="PTHR37984:SF5">
    <property type="entry name" value="PROTEIN NYNRIN-LIKE"/>
    <property type="match status" value="1"/>
</dbReference>
<dbReference type="CDD" id="cd00303">
    <property type="entry name" value="retropepsin_like"/>
    <property type="match status" value="1"/>
</dbReference>
<dbReference type="Pfam" id="PF00078">
    <property type="entry name" value="RVT_1"/>
    <property type="match status" value="1"/>
</dbReference>
<keyword evidence="7" id="KW-0695">RNA-directed DNA polymerase</keyword>
<dbReference type="CDD" id="cd01647">
    <property type="entry name" value="RT_LTR"/>
    <property type="match status" value="1"/>
</dbReference>
<dbReference type="InterPro" id="IPR043502">
    <property type="entry name" value="DNA/RNA_pol_sf"/>
</dbReference>
<accession>A0A5K1K6H5</accession>
<name>A0A5K1K6H5_9APHY</name>
<evidence type="ECO:0000256" key="7">
    <source>
        <dbReference type="ARBA" id="ARBA00022918"/>
    </source>
</evidence>
<dbReference type="PANTHER" id="PTHR37984">
    <property type="entry name" value="PROTEIN CBG26694"/>
    <property type="match status" value="1"/>
</dbReference>
<evidence type="ECO:0000259" key="9">
    <source>
        <dbReference type="PROSITE" id="PS50878"/>
    </source>
</evidence>
<organism evidence="10">
    <name type="scientific">Ganoderma boninense</name>
    <dbReference type="NCBI Taxonomy" id="34458"/>
    <lineage>
        <taxon>Eukaryota</taxon>
        <taxon>Fungi</taxon>
        <taxon>Dikarya</taxon>
        <taxon>Basidiomycota</taxon>
        <taxon>Agaricomycotina</taxon>
        <taxon>Agaricomycetes</taxon>
        <taxon>Polyporales</taxon>
        <taxon>Polyporaceae</taxon>
        <taxon>Ganoderma</taxon>
    </lineage>
</organism>
<dbReference type="SUPFAM" id="SSF56672">
    <property type="entry name" value="DNA/RNA polymerases"/>
    <property type="match status" value="1"/>
</dbReference>
<feature type="region of interest" description="Disordered" evidence="8">
    <location>
        <begin position="1"/>
        <end position="22"/>
    </location>
</feature>
<evidence type="ECO:0000256" key="2">
    <source>
        <dbReference type="ARBA" id="ARBA00022679"/>
    </source>
</evidence>
<dbReference type="GO" id="GO:0004519">
    <property type="term" value="F:endonuclease activity"/>
    <property type="evidence" value="ECO:0007669"/>
    <property type="project" value="UniProtKB-KW"/>
</dbReference>
<keyword evidence="6" id="KW-0378">Hydrolase</keyword>
<dbReference type="Gene3D" id="3.30.70.270">
    <property type="match status" value="2"/>
</dbReference>
<evidence type="ECO:0000256" key="4">
    <source>
        <dbReference type="ARBA" id="ARBA00022722"/>
    </source>
</evidence>
<feature type="compositionally biased region" description="Polar residues" evidence="8">
    <location>
        <begin position="1"/>
        <end position="17"/>
    </location>
</feature>
<evidence type="ECO:0000256" key="3">
    <source>
        <dbReference type="ARBA" id="ARBA00022695"/>
    </source>
</evidence>
<dbReference type="AlphaFoldDB" id="A0A5K1K6H5"/>
<evidence type="ECO:0000256" key="8">
    <source>
        <dbReference type="SAM" id="MobiDB-lite"/>
    </source>
</evidence>